<proteinExistence type="predicted"/>
<name>A0A914CAI6_9BILA</name>
<organism evidence="2 3">
    <name type="scientific">Acrobeloides nanus</name>
    <dbReference type="NCBI Taxonomy" id="290746"/>
    <lineage>
        <taxon>Eukaryota</taxon>
        <taxon>Metazoa</taxon>
        <taxon>Ecdysozoa</taxon>
        <taxon>Nematoda</taxon>
        <taxon>Chromadorea</taxon>
        <taxon>Rhabditida</taxon>
        <taxon>Tylenchina</taxon>
        <taxon>Cephalobomorpha</taxon>
        <taxon>Cephaloboidea</taxon>
        <taxon>Cephalobidae</taxon>
        <taxon>Acrobeloides</taxon>
    </lineage>
</organism>
<accession>A0A914CAI6</accession>
<protein>
    <submittedName>
        <fullName evidence="3">Uncharacterized protein</fullName>
    </submittedName>
</protein>
<sequence length="80" mass="8935">MFLNLFDERIQVAHAICDAGSDRDQNEDDEKSTHEKTIAMGAFLVIFVLAAIGTGVTYGMGYLDPLIEQVKERLDQQDSE</sequence>
<reference evidence="3" key="1">
    <citation type="submission" date="2022-11" db="UniProtKB">
        <authorList>
            <consortium name="WormBaseParasite"/>
        </authorList>
    </citation>
    <scope>IDENTIFICATION</scope>
</reference>
<keyword evidence="1" id="KW-0472">Membrane</keyword>
<evidence type="ECO:0000256" key="1">
    <source>
        <dbReference type="SAM" id="Phobius"/>
    </source>
</evidence>
<evidence type="ECO:0000313" key="2">
    <source>
        <dbReference type="Proteomes" id="UP000887540"/>
    </source>
</evidence>
<keyword evidence="1" id="KW-0812">Transmembrane</keyword>
<evidence type="ECO:0000313" key="3">
    <source>
        <dbReference type="WBParaSite" id="ACRNAN_Path_725.g2745.t1"/>
    </source>
</evidence>
<dbReference type="AlphaFoldDB" id="A0A914CAI6"/>
<dbReference type="Proteomes" id="UP000887540">
    <property type="component" value="Unplaced"/>
</dbReference>
<dbReference type="WBParaSite" id="ACRNAN_Path_725.g2745.t1">
    <property type="protein sequence ID" value="ACRNAN_Path_725.g2745.t1"/>
    <property type="gene ID" value="ACRNAN_Path_725.g2745"/>
</dbReference>
<keyword evidence="1" id="KW-1133">Transmembrane helix</keyword>
<keyword evidence="2" id="KW-1185">Reference proteome</keyword>
<feature type="transmembrane region" description="Helical" evidence="1">
    <location>
        <begin position="38"/>
        <end position="63"/>
    </location>
</feature>